<evidence type="ECO:0000313" key="12">
    <source>
        <dbReference type="Proteomes" id="UP000215335"/>
    </source>
</evidence>
<evidence type="ECO:0000256" key="4">
    <source>
        <dbReference type="ARBA" id="ARBA00022692"/>
    </source>
</evidence>
<dbReference type="PANTHER" id="PTHR12137">
    <property type="entry name" value="CARBOHYDRATE SULFOTRANSFERASE"/>
    <property type="match status" value="1"/>
</dbReference>
<keyword evidence="9" id="KW-0119">Carbohydrate metabolism</keyword>
<comment type="subcellular location">
    <subcellularLocation>
        <location evidence="1 9">Golgi apparatus membrane</location>
        <topology evidence="1 9">Single-pass type II membrane protein</topology>
    </subcellularLocation>
</comment>
<keyword evidence="10" id="KW-0732">Signal</keyword>
<name>A0A232F2D8_9HYME</name>
<evidence type="ECO:0000256" key="8">
    <source>
        <dbReference type="ARBA" id="ARBA00023180"/>
    </source>
</evidence>
<evidence type="ECO:0000256" key="5">
    <source>
        <dbReference type="ARBA" id="ARBA00022989"/>
    </source>
</evidence>
<sequence length="334" mass="38352">MKAWAVTIVAICALLWFVGVCAQEVWSVIGNGDDAKEIEPDESLYAWSGSNALARSTLLDRQERLQYKCDQMSRDRSLEPIQDPAEFRNLLVDEKHKLLYCYVPKVACTNWKRVLMIATGKWKGNSPIEIPADLAHASGTFLRLSNFTIPEIEEKLAAYNKLIVVRHPFERLLSAYRNKFEAKRERSSAYFQSRFGRKIIKKFRPNATKESLLKGDDVTFGEFVDFVTKSNEYGTRNEHWNSISELCHPCLVNYNLISKYETLAEDATEILERIDVGSIPFPVRPQNSQPTSTILDKYYSSLTLSQLRDLAELYRSDLYLFDYSLEQILGFSIA</sequence>
<evidence type="ECO:0000256" key="3">
    <source>
        <dbReference type="ARBA" id="ARBA00022679"/>
    </source>
</evidence>
<keyword evidence="7" id="KW-0472">Membrane</keyword>
<dbReference type="Proteomes" id="UP000215335">
    <property type="component" value="Unassembled WGS sequence"/>
</dbReference>
<protein>
    <recommendedName>
        <fullName evidence="9">Carbohydrate sulfotransferase</fullName>
        <ecNumber evidence="9">2.8.2.-</ecNumber>
    </recommendedName>
</protein>
<evidence type="ECO:0000256" key="9">
    <source>
        <dbReference type="RuleBase" id="RU364020"/>
    </source>
</evidence>
<reference evidence="11 12" key="1">
    <citation type="journal article" date="2017" name="Curr. Biol.">
        <title>The Evolution of Venom by Co-option of Single-Copy Genes.</title>
        <authorList>
            <person name="Martinson E.O."/>
            <person name="Mrinalini"/>
            <person name="Kelkar Y.D."/>
            <person name="Chang C.H."/>
            <person name="Werren J.H."/>
        </authorList>
    </citation>
    <scope>NUCLEOTIDE SEQUENCE [LARGE SCALE GENOMIC DNA]</scope>
    <source>
        <strain evidence="11 12">Alberta</strain>
        <tissue evidence="11">Whole body</tissue>
    </source>
</reference>
<keyword evidence="5" id="KW-1133">Transmembrane helix</keyword>
<keyword evidence="3 9" id="KW-0808">Transferase</keyword>
<comment type="similarity">
    <text evidence="2 9">Belongs to the sulfotransferase 2 family.</text>
</comment>
<dbReference type="EMBL" id="NNAY01001239">
    <property type="protein sequence ID" value="OXU24638.1"/>
    <property type="molecule type" value="Genomic_DNA"/>
</dbReference>
<dbReference type="GO" id="GO:0000139">
    <property type="term" value="C:Golgi membrane"/>
    <property type="evidence" value="ECO:0007669"/>
    <property type="project" value="UniProtKB-SubCell"/>
</dbReference>
<gene>
    <name evidence="11" type="ORF">TSAR_008044</name>
</gene>
<keyword evidence="4" id="KW-0812">Transmembrane</keyword>
<organism evidence="11 12">
    <name type="scientific">Trichomalopsis sarcophagae</name>
    <dbReference type="NCBI Taxonomy" id="543379"/>
    <lineage>
        <taxon>Eukaryota</taxon>
        <taxon>Metazoa</taxon>
        <taxon>Ecdysozoa</taxon>
        <taxon>Arthropoda</taxon>
        <taxon>Hexapoda</taxon>
        <taxon>Insecta</taxon>
        <taxon>Pterygota</taxon>
        <taxon>Neoptera</taxon>
        <taxon>Endopterygota</taxon>
        <taxon>Hymenoptera</taxon>
        <taxon>Apocrita</taxon>
        <taxon>Proctotrupomorpha</taxon>
        <taxon>Chalcidoidea</taxon>
        <taxon>Pteromalidae</taxon>
        <taxon>Pteromalinae</taxon>
        <taxon>Trichomalopsis</taxon>
    </lineage>
</organism>
<keyword evidence="9" id="KW-0735">Signal-anchor</keyword>
<dbReference type="AlphaFoldDB" id="A0A232F2D8"/>
<keyword evidence="6 9" id="KW-0333">Golgi apparatus</keyword>
<dbReference type="GO" id="GO:0008146">
    <property type="term" value="F:sulfotransferase activity"/>
    <property type="evidence" value="ECO:0007669"/>
    <property type="project" value="InterPro"/>
</dbReference>
<evidence type="ECO:0000256" key="1">
    <source>
        <dbReference type="ARBA" id="ARBA00004323"/>
    </source>
</evidence>
<keyword evidence="8 9" id="KW-0325">Glycoprotein</keyword>
<keyword evidence="12" id="KW-1185">Reference proteome</keyword>
<comment type="caution">
    <text evidence="11">The sequence shown here is derived from an EMBL/GenBank/DDBJ whole genome shotgun (WGS) entry which is preliminary data.</text>
</comment>
<proteinExistence type="inferred from homology"/>
<feature type="signal peptide" evidence="10">
    <location>
        <begin position="1"/>
        <end position="22"/>
    </location>
</feature>
<dbReference type="InterPro" id="IPR005331">
    <property type="entry name" value="Sulfotransferase"/>
</dbReference>
<dbReference type="EC" id="2.8.2.-" evidence="9"/>
<dbReference type="InterPro" id="IPR018011">
    <property type="entry name" value="Carb_sulfotrans_8-10"/>
</dbReference>
<evidence type="ECO:0000256" key="6">
    <source>
        <dbReference type="ARBA" id="ARBA00023034"/>
    </source>
</evidence>
<evidence type="ECO:0000256" key="2">
    <source>
        <dbReference type="ARBA" id="ARBA00006339"/>
    </source>
</evidence>
<dbReference type="OrthoDB" id="2019940at2759"/>
<evidence type="ECO:0000256" key="7">
    <source>
        <dbReference type="ARBA" id="ARBA00023136"/>
    </source>
</evidence>
<evidence type="ECO:0000313" key="11">
    <source>
        <dbReference type="EMBL" id="OXU24638.1"/>
    </source>
</evidence>
<dbReference type="GO" id="GO:0016051">
    <property type="term" value="P:carbohydrate biosynthetic process"/>
    <property type="evidence" value="ECO:0007669"/>
    <property type="project" value="InterPro"/>
</dbReference>
<dbReference type="STRING" id="543379.A0A232F2D8"/>
<accession>A0A232F2D8</accession>
<dbReference type="PANTHER" id="PTHR12137:SF54">
    <property type="entry name" value="CARBOHYDRATE SULFOTRANSFERASE"/>
    <property type="match status" value="1"/>
</dbReference>
<dbReference type="Pfam" id="PF03567">
    <property type="entry name" value="Sulfotransfer_2"/>
    <property type="match status" value="1"/>
</dbReference>
<feature type="chain" id="PRO_5012375828" description="Carbohydrate sulfotransferase" evidence="10">
    <location>
        <begin position="23"/>
        <end position="334"/>
    </location>
</feature>
<evidence type="ECO:0000256" key="10">
    <source>
        <dbReference type="SAM" id="SignalP"/>
    </source>
</evidence>